<evidence type="ECO:0000313" key="1">
    <source>
        <dbReference type="EMBL" id="VDM28736.1"/>
    </source>
</evidence>
<evidence type="ECO:0000313" key="2">
    <source>
        <dbReference type="Proteomes" id="UP000050794"/>
    </source>
</evidence>
<dbReference type="Proteomes" id="UP000050794">
    <property type="component" value="Unassembled WGS sequence"/>
</dbReference>
<dbReference type="EMBL" id="UYWY01003522">
    <property type="protein sequence ID" value="VDM28736.1"/>
    <property type="molecule type" value="Genomic_DNA"/>
</dbReference>
<dbReference type="AlphaFoldDB" id="A0A183U3E9"/>
<reference evidence="1 2" key="2">
    <citation type="submission" date="2018-11" db="EMBL/GenBank/DDBJ databases">
        <authorList>
            <consortium name="Pathogen Informatics"/>
        </authorList>
    </citation>
    <scope>NUCLEOTIDE SEQUENCE [LARGE SCALE GENOMIC DNA]</scope>
</reference>
<evidence type="ECO:0000313" key="3">
    <source>
        <dbReference type="WBParaSite" id="TCNE_0000301901-mRNA-1"/>
    </source>
</evidence>
<reference evidence="3" key="1">
    <citation type="submission" date="2016-06" db="UniProtKB">
        <authorList>
            <consortium name="WormBaseParasite"/>
        </authorList>
    </citation>
    <scope>IDENTIFICATION</scope>
</reference>
<sequence>MGWDMQMITKSIKLYEGLFRITKPIRDQTEAHEESAGANLARCVNKEFKRRIAKVIDPHSPDFDPIYVVFTILGPNNACLVYGGLKEVAETALLSMARVEDENANSLYIADAPAELLDHPMMLEQTAKFGEYAKANAVGSDSLKSAIAAYVASMFYELLHSAINPIAYWETEKRLSFLIRVIERFRPVKCGCSSQGDLNYLEVEVSEQVGVVLNTTKKLTTKFTSFRYIVL</sequence>
<protein>
    <submittedName>
        <fullName evidence="3">Ras-GAP domain-containing protein</fullName>
    </submittedName>
</protein>
<organism evidence="2 3">
    <name type="scientific">Toxocara canis</name>
    <name type="common">Canine roundworm</name>
    <dbReference type="NCBI Taxonomy" id="6265"/>
    <lineage>
        <taxon>Eukaryota</taxon>
        <taxon>Metazoa</taxon>
        <taxon>Ecdysozoa</taxon>
        <taxon>Nematoda</taxon>
        <taxon>Chromadorea</taxon>
        <taxon>Rhabditida</taxon>
        <taxon>Spirurina</taxon>
        <taxon>Ascaridomorpha</taxon>
        <taxon>Ascaridoidea</taxon>
        <taxon>Toxocaridae</taxon>
        <taxon>Toxocara</taxon>
    </lineage>
</organism>
<accession>A0A183U3E9</accession>
<proteinExistence type="predicted"/>
<dbReference type="WBParaSite" id="TCNE_0000301901-mRNA-1">
    <property type="protein sequence ID" value="TCNE_0000301901-mRNA-1"/>
    <property type="gene ID" value="TCNE_0000301901"/>
</dbReference>
<name>A0A183U3E9_TOXCA</name>
<gene>
    <name evidence="1" type="ORF">TCNE_LOCUS3019</name>
</gene>
<keyword evidence="2" id="KW-1185">Reference proteome</keyword>